<dbReference type="InterPro" id="IPR038713">
    <property type="entry name" value="Terminase_Gp1_N_sf"/>
</dbReference>
<dbReference type="EMBL" id="LAZR01048392">
    <property type="protein sequence ID" value="KKK92032.1"/>
    <property type="molecule type" value="Genomic_DNA"/>
</dbReference>
<comment type="caution">
    <text evidence="1">The sequence shown here is derived from an EMBL/GenBank/DDBJ whole genome shotgun (WGS) entry which is preliminary data.</text>
</comment>
<gene>
    <name evidence="1" type="ORF">LCGC14_2706950</name>
</gene>
<accession>A0A0F8ZE09</accession>
<dbReference type="AlphaFoldDB" id="A0A0F8ZE09"/>
<reference evidence="1" key="1">
    <citation type="journal article" date="2015" name="Nature">
        <title>Complex archaea that bridge the gap between prokaryotes and eukaryotes.</title>
        <authorList>
            <person name="Spang A."/>
            <person name="Saw J.H."/>
            <person name="Jorgensen S.L."/>
            <person name="Zaremba-Niedzwiedzka K."/>
            <person name="Martijn J."/>
            <person name="Lind A.E."/>
            <person name="van Eijk R."/>
            <person name="Schleper C."/>
            <person name="Guy L."/>
            <person name="Ettema T.J."/>
        </authorList>
    </citation>
    <scope>NUCLEOTIDE SEQUENCE</scope>
</reference>
<dbReference type="Pfam" id="PF03592">
    <property type="entry name" value="Terminase_2"/>
    <property type="match status" value="1"/>
</dbReference>
<dbReference type="GO" id="GO:0051276">
    <property type="term" value="P:chromosome organization"/>
    <property type="evidence" value="ECO:0007669"/>
    <property type="project" value="InterPro"/>
</dbReference>
<name>A0A0F8ZE09_9ZZZZ</name>
<evidence type="ECO:0008006" key="2">
    <source>
        <dbReference type="Google" id="ProtNLM"/>
    </source>
</evidence>
<evidence type="ECO:0000313" key="1">
    <source>
        <dbReference type="EMBL" id="KKK92032.1"/>
    </source>
</evidence>
<dbReference type="Gene3D" id="1.10.10.1400">
    <property type="entry name" value="Terminase, small subunit, N-terminal DNA-binding domain, HTH motif"/>
    <property type="match status" value="1"/>
</dbReference>
<dbReference type="InterPro" id="IPR005335">
    <property type="entry name" value="Terminase_ssu"/>
</dbReference>
<sequence>MPNGQQTEIKEISPQRKQFAYQYVWGPEAYNATQSAILADYSPKTAKSQGQRLLTFVDVKKEVARLEVERKAETDYN</sequence>
<protein>
    <recommendedName>
        <fullName evidence="2">Terminase small subunit</fullName>
    </recommendedName>
</protein>
<organism evidence="1">
    <name type="scientific">marine sediment metagenome</name>
    <dbReference type="NCBI Taxonomy" id="412755"/>
    <lineage>
        <taxon>unclassified sequences</taxon>
        <taxon>metagenomes</taxon>
        <taxon>ecological metagenomes</taxon>
    </lineage>
</organism>
<feature type="non-terminal residue" evidence="1">
    <location>
        <position position="77"/>
    </location>
</feature>
<proteinExistence type="predicted"/>